<keyword evidence="2" id="KW-1185">Reference proteome</keyword>
<name>A0ABV6ECV1_9GAMM</name>
<comment type="caution">
    <text evidence="1">The sequence shown here is derived from an EMBL/GenBank/DDBJ whole genome shotgun (WGS) entry which is preliminary data.</text>
</comment>
<dbReference type="Proteomes" id="UP001589792">
    <property type="component" value="Unassembled WGS sequence"/>
</dbReference>
<evidence type="ECO:0000313" key="2">
    <source>
        <dbReference type="Proteomes" id="UP001589792"/>
    </source>
</evidence>
<reference evidence="1 2" key="1">
    <citation type="submission" date="2024-09" db="EMBL/GenBank/DDBJ databases">
        <authorList>
            <person name="Sun Q."/>
            <person name="Mori K."/>
        </authorList>
    </citation>
    <scope>NUCLEOTIDE SEQUENCE [LARGE SCALE GENOMIC DNA]</scope>
    <source>
        <strain evidence="1 2">CCM 8626</strain>
    </source>
</reference>
<dbReference type="EMBL" id="JBHLXG010000007">
    <property type="protein sequence ID" value="MFC0226703.1"/>
    <property type="molecule type" value="Genomic_DNA"/>
</dbReference>
<organism evidence="1 2">
    <name type="scientific">Serratia aquatilis</name>
    <dbReference type="NCBI Taxonomy" id="1737515"/>
    <lineage>
        <taxon>Bacteria</taxon>
        <taxon>Pseudomonadati</taxon>
        <taxon>Pseudomonadota</taxon>
        <taxon>Gammaproteobacteria</taxon>
        <taxon>Enterobacterales</taxon>
        <taxon>Yersiniaceae</taxon>
        <taxon>Serratia</taxon>
    </lineage>
</organism>
<proteinExistence type="predicted"/>
<sequence length="126" mass="14963">MEILKIPQKVWNGIEFGSYTKIAQEILTNSESKRRWIAIYANYKLDFVNNKYCFFLEKTKENMFCIIDFEMDIALVELHEGINSDEDLLNLKIYTANNTEELSHLLDKEGINQELFVPEWRCDYPL</sequence>
<dbReference type="RefSeq" id="WP_380674531.1">
    <property type="nucleotide sequence ID" value="NZ_CP173186.1"/>
</dbReference>
<protein>
    <submittedName>
        <fullName evidence="1">Uncharacterized protein</fullName>
    </submittedName>
</protein>
<evidence type="ECO:0000313" key="1">
    <source>
        <dbReference type="EMBL" id="MFC0226703.1"/>
    </source>
</evidence>
<gene>
    <name evidence="1" type="ORF">ACFFJ3_09360</name>
</gene>
<accession>A0ABV6ECV1</accession>